<name>A0AAD9MNX3_9ANNE</name>
<comment type="caution">
    <text evidence="2">The sequence shown here is derived from an EMBL/GenBank/DDBJ whole genome shotgun (WGS) entry which is preliminary data.</text>
</comment>
<feature type="transmembrane region" description="Helical" evidence="1">
    <location>
        <begin position="42"/>
        <end position="64"/>
    </location>
</feature>
<dbReference type="EMBL" id="JAODUP010001263">
    <property type="protein sequence ID" value="KAK2140737.1"/>
    <property type="molecule type" value="Genomic_DNA"/>
</dbReference>
<feature type="transmembrane region" description="Helical" evidence="1">
    <location>
        <begin position="108"/>
        <end position="129"/>
    </location>
</feature>
<keyword evidence="1" id="KW-0472">Membrane</keyword>
<protein>
    <submittedName>
        <fullName evidence="2">Uncharacterized protein</fullName>
    </submittedName>
</protein>
<gene>
    <name evidence="2" type="ORF">LSH36_1263g00002</name>
</gene>
<keyword evidence="1" id="KW-0812">Transmembrane</keyword>
<accession>A0AAD9MNX3</accession>
<proteinExistence type="predicted"/>
<evidence type="ECO:0000313" key="3">
    <source>
        <dbReference type="Proteomes" id="UP001208570"/>
    </source>
</evidence>
<sequence>MAEFKDASLWMRLAFLMVTIGLLLDLHGLSSGVNDVYGDVRGTMVIAYLCFLVAFVLALCLIFLDELKGNKAALICLIVFALIAGLAVIIGVALWGGNSRYYSNIGTYPAMLLCMAGLLDILGGIFAILEIAGVKG</sequence>
<keyword evidence="1" id="KW-1133">Transmembrane helix</keyword>
<dbReference type="AlphaFoldDB" id="A0AAD9MNX3"/>
<evidence type="ECO:0000256" key="1">
    <source>
        <dbReference type="SAM" id="Phobius"/>
    </source>
</evidence>
<organism evidence="2 3">
    <name type="scientific">Paralvinella palmiformis</name>
    <dbReference type="NCBI Taxonomy" id="53620"/>
    <lineage>
        <taxon>Eukaryota</taxon>
        <taxon>Metazoa</taxon>
        <taxon>Spiralia</taxon>
        <taxon>Lophotrochozoa</taxon>
        <taxon>Annelida</taxon>
        <taxon>Polychaeta</taxon>
        <taxon>Sedentaria</taxon>
        <taxon>Canalipalpata</taxon>
        <taxon>Terebellida</taxon>
        <taxon>Terebelliformia</taxon>
        <taxon>Alvinellidae</taxon>
        <taxon>Paralvinella</taxon>
    </lineage>
</organism>
<feature type="transmembrane region" description="Helical" evidence="1">
    <location>
        <begin position="73"/>
        <end position="96"/>
    </location>
</feature>
<evidence type="ECO:0000313" key="2">
    <source>
        <dbReference type="EMBL" id="KAK2140737.1"/>
    </source>
</evidence>
<keyword evidence="3" id="KW-1185">Reference proteome</keyword>
<reference evidence="2" key="1">
    <citation type="journal article" date="2023" name="Mol. Biol. Evol.">
        <title>Third-Generation Sequencing Reveals the Adaptive Role of the Epigenome in Three Deep-Sea Polychaetes.</title>
        <authorList>
            <person name="Perez M."/>
            <person name="Aroh O."/>
            <person name="Sun Y."/>
            <person name="Lan Y."/>
            <person name="Juniper S.K."/>
            <person name="Young C.R."/>
            <person name="Angers B."/>
            <person name="Qian P.Y."/>
        </authorList>
    </citation>
    <scope>NUCLEOTIDE SEQUENCE</scope>
    <source>
        <strain evidence="2">P08H-3</strain>
    </source>
</reference>
<dbReference type="Proteomes" id="UP001208570">
    <property type="component" value="Unassembled WGS sequence"/>
</dbReference>